<feature type="transmembrane region" description="Helical" evidence="1">
    <location>
        <begin position="124"/>
        <end position="149"/>
    </location>
</feature>
<evidence type="ECO:0000313" key="2">
    <source>
        <dbReference type="EMBL" id="MDI3424078.1"/>
    </source>
</evidence>
<keyword evidence="3" id="KW-1185">Reference proteome</keyword>
<accession>A0ABT6T861</accession>
<feature type="transmembrane region" description="Helical" evidence="1">
    <location>
        <begin position="21"/>
        <end position="43"/>
    </location>
</feature>
<evidence type="ECO:0000256" key="1">
    <source>
        <dbReference type="SAM" id="Phobius"/>
    </source>
</evidence>
<sequence>MKGRARSAGKRQVEQRHEGSDGFVAVLLLAVWVVWNGWSFLGLVSGLGRGVWRGAMWWMCLCCVALFAAWLRGLFSGGLDTKEACRSVRHRPCGGAYWEARAEQFGKFFPLHSMCNEHYGMVPAWVNPTAVTCVVVALISAAVVLWFGIARLIGTPGKGNPART</sequence>
<keyword evidence="1" id="KW-0812">Transmembrane</keyword>
<organism evidence="2 3">
    <name type="scientific">Streptomyces luteolus</name>
    <dbReference type="NCBI Taxonomy" id="3043615"/>
    <lineage>
        <taxon>Bacteria</taxon>
        <taxon>Bacillati</taxon>
        <taxon>Actinomycetota</taxon>
        <taxon>Actinomycetes</taxon>
        <taxon>Kitasatosporales</taxon>
        <taxon>Streptomycetaceae</taxon>
        <taxon>Streptomyces</taxon>
    </lineage>
</organism>
<comment type="caution">
    <text evidence="2">The sequence shown here is derived from an EMBL/GenBank/DDBJ whole genome shotgun (WGS) entry which is preliminary data.</text>
</comment>
<proteinExistence type="predicted"/>
<gene>
    <name evidence="2" type="ORF">QIT00_37035</name>
</gene>
<reference evidence="2 3" key="1">
    <citation type="submission" date="2023-05" db="EMBL/GenBank/DDBJ databases">
        <title>Draft genome sequence of Streptomyces sp. B-S-A12 isolated from a cave soil in Thailand.</title>
        <authorList>
            <person name="Chamroensaksri N."/>
            <person name="Muangham S."/>
        </authorList>
    </citation>
    <scope>NUCLEOTIDE SEQUENCE [LARGE SCALE GENOMIC DNA]</scope>
    <source>
        <strain evidence="2 3">B-S-A12</strain>
    </source>
</reference>
<evidence type="ECO:0000313" key="3">
    <source>
        <dbReference type="Proteomes" id="UP001237105"/>
    </source>
</evidence>
<evidence type="ECO:0008006" key="4">
    <source>
        <dbReference type="Google" id="ProtNLM"/>
    </source>
</evidence>
<name>A0ABT6T861_9ACTN</name>
<dbReference type="RefSeq" id="WP_282539905.1">
    <property type="nucleotide sequence ID" value="NZ_JASCIS010000073.1"/>
</dbReference>
<feature type="transmembrane region" description="Helical" evidence="1">
    <location>
        <begin position="55"/>
        <end position="75"/>
    </location>
</feature>
<protein>
    <recommendedName>
        <fullName evidence="4">Integral membrane protein</fullName>
    </recommendedName>
</protein>
<keyword evidence="1" id="KW-1133">Transmembrane helix</keyword>
<dbReference type="Proteomes" id="UP001237105">
    <property type="component" value="Unassembled WGS sequence"/>
</dbReference>
<keyword evidence="1" id="KW-0472">Membrane</keyword>
<dbReference type="EMBL" id="JASCIS010000073">
    <property type="protein sequence ID" value="MDI3424078.1"/>
    <property type="molecule type" value="Genomic_DNA"/>
</dbReference>